<dbReference type="InterPro" id="IPR045851">
    <property type="entry name" value="AMP-bd_C_sf"/>
</dbReference>
<evidence type="ECO:0000259" key="4">
    <source>
        <dbReference type="PROSITE" id="PS50075"/>
    </source>
</evidence>
<dbReference type="InterPro" id="IPR010080">
    <property type="entry name" value="Thioester_reductase-like_dom"/>
</dbReference>
<dbReference type="OrthoDB" id="408177at2759"/>
<comment type="similarity">
    <text evidence="3">Belongs to the NRP synthetase family.</text>
</comment>
<evidence type="ECO:0000256" key="1">
    <source>
        <dbReference type="ARBA" id="ARBA00022450"/>
    </source>
</evidence>
<dbReference type="NCBIfam" id="TIGR01746">
    <property type="entry name" value="Thioester-redct"/>
    <property type="match status" value="1"/>
</dbReference>
<evidence type="ECO:0000256" key="3">
    <source>
        <dbReference type="ARBA" id="ARBA00029454"/>
    </source>
</evidence>
<keyword evidence="1" id="KW-0596">Phosphopantetheine</keyword>
<dbReference type="Proteomes" id="UP000019804">
    <property type="component" value="Unassembled WGS sequence"/>
</dbReference>
<evidence type="ECO:0000313" key="5">
    <source>
        <dbReference type="EMBL" id="EYE97683.1"/>
    </source>
</evidence>
<gene>
    <name evidence="5" type="ORF">EURHEDRAFT_409919</name>
</gene>
<keyword evidence="2" id="KW-0597">Phosphoprotein</keyword>
<dbReference type="Gene3D" id="3.30.300.30">
    <property type="match status" value="1"/>
</dbReference>
<dbReference type="InterPro" id="IPR009081">
    <property type="entry name" value="PP-bd_ACP"/>
</dbReference>
<proteinExistence type="inferred from homology"/>
<dbReference type="InterPro" id="IPR013120">
    <property type="entry name" value="FAR_NAD-bd"/>
</dbReference>
<dbReference type="PROSITE" id="PS50075">
    <property type="entry name" value="CARRIER"/>
    <property type="match status" value="1"/>
</dbReference>
<dbReference type="PANTHER" id="PTHR44845">
    <property type="entry name" value="CARRIER DOMAIN-CONTAINING PROTEIN"/>
    <property type="match status" value="1"/>
</dbReference>
<dbReference type="SUPFAM" id="SSF56801">
    <property type="entry name" value="Acetyl-CoA synthetase-like"/>
    <property type="match status" value="1"/>
</dbReference>
<dbReference type="HOGENOM" id="CLU_000022_2_17_1"/>
<dbReference type="AlphaFoldDB" id="A0A017SL38"/>
<dbReference type="STRING" id="1388766.A0A017SL38"/>
<dbReference type="Gene3D" id="1.10.1200.10">
    <property type="entry name" value="ACP-like"/>
    <property type="match status" value="1"/>
</dbReference>
<protein>
    <recommendedName>
        <fullName evidence="4">Carrier domain-containing protein</fullName>
    </recommendedName>
</protein>
<dbReference type="EMBL" id="KK088415">
    <property type="protein sequence ID" value="EYE97683.1"/>
    <property type="molecule type" value="Genomic_DNA"/>
</dbReference>
<dbReference type="Pfam" id="PF07993">
    <property type="entry name" value="NAD_binding_4"/>
    <property type="match status" value="1"/>
</dbReference>
<dbReference type="PANTHER" id="PTHR44845:SF6">
    <property type="entry name" value="BETA-ALANINE-ACTIVATING ENZYME"/>
    <property type="match status" value="1"/>
</dbReference>
<dbReference type="Pfam" id="PF00550">
    <property type="entry name" value="PP-binding"/>
    <property type="match status" value="1"/>
</dbReference>
<dbReference type="RefSeq" id="XP_040641371.1">
    <property type="nucleotide sequence ID" value="XM_040781232.1"/>
</dbReference>
<dbReference type="Gene3D" id="3.40.50.720">
    <property type="entry name" value="NAD(P)-binding Rossmann-like Domain"/>
    <property type="match status" value="1"/>
</dbReference>
<dbReference type="SUPFAM" id="SSF47336">
    <property type="entry name" value="ACP-like"/>
    <property type="match status" value="1"/>
</dbReference>
<keyword evidence="6" id="KW-1185">Reference proteome</keyword>
<reference evidence="6" key="1">
    <citation type="journal article" date="2014" name="Nat. Commun.">
        <title>Genomic adaptations of the halophilic Dead Sea filamentous fungus Eurotium rubrum.</title>
        <authorList>
            <person name="Kis-Papo T."/>
            <person name="Weig A.R."/>
            <person name="Riley R."/>
            <person name="Persoh D."/>
            <person name="Salamov A."/>
            <person name="Sun H."/>
            <person name="Lipzen A."/>
            <person name="Wasser S.P."/>
            <person name="Rambold G."/>
            <person name="Grigoriev I.V."/>
            <person name="Nevo E."/>
        </authorList>
    </citation>
    <scope>NUCLEOTIDE SEQUENCE [LARGE SCALE GENOMIC DNA]</scope>
    <source>
        <strain evidence="6">CBS 135680</strain>
    </source>
</reference>
<dbReference type="InterPro" id="IPR036736">
    <property type="entry name" value="ACP-like_sf"/>
</dbReference>
<name>A0A017SL38_ASPRC</name>
<feature type="domain" description="Carrier" evidence="4">
    <location>
        <begin position="132"/>
        <end position="209"/>
    </location>
</feature>
<accession>A0A017SL38</accession>
<dbReference type="GeneID" id="63696356"/>
<dbReference type="InterPro" id="IPR036291">
    <property type="entry name" value="NAD(P)-bd_dom_sf"/>
</dbReference>
<evidence type="ECO:0000256" key="2">
    <source>
        <dbReference type="ARBA" id="ARBA00022553"/>
    </source>
</evidence>
<dbReference type="SUPFAM" id="SSF51735">
    <property type="entry name" value="NAD(P)-binding Rossmann-fold domains"/>
    <property type="match status" value="1"/>
</dbReference>
<sequence>MADGQIDYVGRRDHQVKIRGFRIELEAVEAAMLNTGQFSQAVALKVDAVPGEAAGSALIAFAVLAPGSKRHAVFNAVDSLKAVLPDYMIPRIEVISQIPLDNHAKADRKRLAQLYRDRWTEQQTVEINDRDEKAGDNYQRLARLWSYILGLPVSAKDYDADFFLLGATSLQASLLISQIRRTFNAEVSLLTLYDNSSLAKLVTVIEESQGGTTRAVFFEQDVWLEDSKMADGLGPLPGPVIDWQHETEGRVFLTGGTGFVGAFFLADLLHLRDVRQVGCLVRAADPTTGLKRLQHALAKYNLWEDWFVHKLLPICGTLEDQHLGLGSLERFEKFANWTSVIFHLGARVNYTQPYSLHRPANVVGTANILRFAYTGRTKALHYVSSISCFGPTGFINGVQSVTEDESLLKHLDALPYDHGYAQSQWVVENMLHRLIQRNHPIAVYRPGFITGHTQTGACNPDDFFSRLVHACAEIGSYPLLPNQRKEFVPVDYVNAVILHIASLPADSGLCHAYHIVPPSRASSIDMNDSMELASSSNSSDAGGKGIPYGEWIELLMDKSPERLRPLQPMLTERVHQGLTRWELYENMPLYETHNTNRALESYPGELRFPVLDGKLMQKYLSYLQS</sequence>
<evidence type="ECO:0000313" key="6">
    <source>
        <dbReference type="Proteomes" id="UP000019804"/>
    </source>
</evidence>
<organism evidence="5 6">
    <name type="scientific">Aspergillus ruber (strain CBS 135680)</name>
    <dbReference type="NCBI Taxonomy" id="1388766"/>
    <lineage>
        <taxon>Eukaryota</taxon>
        <taxon>Fungi</taxon>
        <taxon>Dikarya</taxon>
        <taxon>Ascomycota</taxon>
        <taxon>Pezizomycotina</taxon>
        <taxon>Eurotiomycetes</taxon>
        <taxon>Eurotiomycetidae</taxon>
        <taxon>Eurotiales</taxon>
        <taxon>Aspergillaceae</taxon>
        <taxon>Aspergillus</taxon>
        <taxon>Aspergillus subgen. Aspergillus</taxon>
    </lineage>
</organism>